<evidence type="ECO:0000256" key="3">
    <source>
        <dbReference type="SAM" id="Phobius"/>
    </source>
</evidence>
<proteinExistence type="predicted"/>
<reference evidence="4" key="1">
    <citation type="journal article" date="2020" name="Stud. Mycol.">
        <title>101 Dothideomycetes genomes: a test case for predicting lifestyles and emergence of pathogens.</title>
        <authorList>
            <person name="Haridas S."/>
            <person name="Albert R."/>
            <person name="Binder M."/>
            <person name="Bloem J."/>
            <person name="Labutti K."/>
            <person name="Salamov A."/>
            <person name="Andreopoulos B."/>
            <person name="Baker S."/>
            <person name="Barry K."/>
            <person name="Bills G."/>
            <person name="Bluhm B."/>
            <person name="Cannon C."/>
            <person name="Castanera R."/>
            <person name="Culley D."/>
            <person name="Daum C."/>
            <person name="Ezra D."/>
            <person name="Gonzalez J."/>
            <person name="Henrissat B."/>
            <person name="Kuo A."/>
            <person name="Liang C."/>
            <person name="Lipzen A."/>
            <person name="Lutzoni F."/>
            <person name="Magnuson J."/>
            <person name="Mondo S."/>
            <person name="Nolan M."/>
            <person name="Ohm R."/>
            <person name="Pangilinan J."/>
            <person name="Park H.-J."/>
            <person name="Ramirez L."/>
            <person name="Alfaro M."/>
            <person name="Sun H."/>
            <person name="Tritt A."/>
            <person name="Yoshinaga Y."/>
            <person name="Zwiers L.-H."/>
            <person name="Turgeon B."/>
            <person name="Goodwin S."/>
            <person name="Spatafora J."/>
            <person name="Crous P."/>
            <person name="Grigoriev I."/>
        </authorList>
    </citation>
    <scope>NUCLEOTIDE SEQUENCE</scope>
    <source>
        <strain evidence="4">CBS 122367</strain>
    </source>
</reference>
<feature type="compositionally biased region" description="Basic residues" evidence="2">
    <location>
        <begin position="11"/>
        <end position="35"/>
    </location>
</feature>
<evidence type="ECO:0000256" key="2">
    <source>
        <dbReference type="SAM" id="MobiDB-lite"/>
    </source>
</evidence>
<dbReference type="EMBL" id="MU005586">
    <property type="protein sequence ID" value="KAF2682666.1"/>
    <property type="molecule type" value="Genomic_DNA"/>
</dbReference>
<evidence type="ECO:0000313" key="4">
    <source>
        <dbReference type="EMBL" id="KAF2682666.1"/>
    </source>
</evidence>
<keyword evidence="3" id="KW-0812">Transmembrane</keyword>
<keyword evidence="5" id="KW-1185">Reference proteome</keyword>
<sequence>MSPEPEPAPSKKSHLHSLHNSHRHHHHSHSSRHRAKDVVQSAIPLHPPTSFGDLLRQARVKGSSSTTPSDSRRGSVQDAKLDEQTEAVIERRDRVKQREERKPVRPADVDQERRKAKAREEELRSSLQTLSDQSLKVSRRLDDTYYSILEKVSLWRQTIGSLQELASLTKELRENFELDAQGLSEDTKGQFEGFDNFDAQQEQVTALEARIKSGKERAAALQARLEAAQKRIEARAKVDEELEARKIRRARIIWGTFGTIIGLILLAILFQQLKPVHPDLEPNVGLDFSFRAKLLDAPIPDIAKEAIMSPATPNIRIQTPPVKPTTKLEDDHRLRIFDEL</sequence>
<feature type="coiled-coil region" evidence="1">
    <location>
        <begin position="197"/>
        <end position="231"/>
    </location>
</feature>
<evidence type="ECO:0000256" key="1">
    <source>
        <dbReference type="SAM" id="Coils"/>
    </source>
</evidence>
<feature type="region of interest" description="Disordered" evidence="2">
    <location>
        <begin position="1"/>
        <end position="129"/>
    </location>
</feature>
<dbReference type="AlphaFoldDB" id="A0A6G1IWN6"/>
<keyword evidence="3" id="KW-1133">Transmembrane helix</keyword>
<feature type="transmembrane region" description="Helical" evidence="3">
    <location>
        <begin position="252"/>
        <end position="270"/>
    </location>
</feature>
<protein>
    <submittedName>
        <fullName evidence="4">Uncharacterized protein</fullName>
    </submittedName>
</protein>
<keyword evidence="1" id="KW-0175">Coiled coil</keyword>
<gene>
    <name evidence="4" type="ORF">K458DRAFT_341384</name>
</gene>
<dbReference type="Proteomes" id="UP000799291">
    <property type="component" value="Unassembled WGS sequence"/>
</dbReference>
<evidence type="ECO:0000313" key="5">
    <source>
        <dbReference type="Proteomes" id="UP000799291"/>
    </source>
</evidence>
<name>A0A6G1IWN6_9PLEO</name>
<organism evidence="4 5">
    <name type="scientific">Lentithecium fluviatile CBS 122367</name>
    <dbReference type="NCBI Taxonomy" id="1168545"/>
    <lineage>
        <taxon>Eukaryota</taxon>
        <taxon>Fungi</taxon>
        <taxon>Dikarya</taxon>
        <taxon>Ascomycota</taxon>
        <taxon>Pezizomycotina</taxon>
        <taxon>Dothideomycetes</taxon>
        <taxon>Pleosporomycetidae</taxon>
        <taxon>Pleosporales</taxon>
        <taxon>Massarineae</taxon>
        <taxon>Lentitheciaceae</taxon>
        <taxon>Lentithecium</taxon>
    </lineage>
</organism>
<accession>A0A6G1IWN6</accession>
<keyword evidence="3" id="KW-0472">Membrane</keyword>
<dbReference type="OrthoDB" id="5419542at2759"/>
<feature type="compositionally biased region" description="Basic and acidic residues" evidence="2">
    <location>
        <begin position="70"/>
        <end position="124"/>
    </location>
</feature>